<dbReference type="PANTHER" id="PTHR46362:SF1">
    <property type="entry name" value="GEM-ASSOCIATED PROTEIN 5"/>
    <property type="match status" value="1"/>
</dbReference>
<dbReference type="GO" id="GO:0005634">
    <property type="term" value="C:nucleus"/>
    <property type="evidence" value="ECO:0007669"/>
    <property type="project" value="TreeGrafter"/>
</dbReference>
<accession>A0A0D2UM37</accession>
<evidence type="ECO:0000313" key="4">
    <source>
        <dbReference type="Proteomes" id="UP000008743"/>
    </source>
</evidence>
<dbReference type="InParanoid" id="A0A0D2UM37"/>
<organism evidence="3 4">
    <name type="scientific">Capsaspora owczarzaki (strain ATCC 30864)</name>
    <dbReference type="NCBI Taxonomy" id="595528"/>
    <lineage>
        <taxon>Eukaryota</taxon>
        <taxon>Filasterea</taxon>
        <taxon>Capsaspora</taxon>
    </lineage>
</organism>
<reference evidence="4" key="1">
    <citation type="submission" date="2011-02" db="EMBL/GenBank/DDBJ databases">
        <title>The Genome Sequence of Capsaspora owczarzaki ATCC 30864.</title>
        <authorList>
            <person name="Russ C."/>
            <person name="Cuomo C."/>
            <person name="Burger G."/>
            <person name="Gray M.W."/>
            <person name="Holland P.W.H."/>
            <person name="King N."/>
            <person name="Lang F.B.F."/>
            <person name="Roger A.J."/>
            <person name="Ruiz-Trillo I."/>
            <person name="Young S.K."/>
            <person name="Zeng Q."/>
            <person name="Gargeya S."/>
            <person name="Alvarado L."/>
            <person name="Berlin A."/>
            <person name="Chapman S.B."/>
            <person name="Chen Z."/>
            <person name="Freedman E."/>
            <person name="Gellesch M."/>
            <person name="Goldberg J."/>
            <person name="Griggs A."/>
            <person name="Gujja S."/>
            <person name="Heilman E."/>
            <person name="Heiman D."/>
            <person name="Howarth C."/>
            <person name="Mehta T."/>
            <person name="Neiman D."/>
            <person name="Pearson M."/>
            <person name="Roberts A."/>
            <person name="Saif S."/>
            <person name="Shea T."/>
            <person name="Shenoy N."/>
            <person name="Sisk P."/>
            <person name="Stolte C."/>
            <person name="Sykes S."/>
            <person name="White J."/>
            <person name="Yandava C."/>
            <person name="Haas B."/>
            <person name="Nusbaum C."/>
            <person name="Birren B."/>
        </authorList>
    </citation>
    <scope>NUCLEOTIDE SEQUENCE</scope>
    <source>
        <strain evidence="4">ATCC 30864</strain>
    </source>
</reference>
<dbReference type="EMBL" id="KE346370">
    <property type="protein sequence ID" value="KJE96126.1"/>
    <property type="molecule type" value="Genomic_DNA"/>
</dbReference>
<dbReference type="Proteomes" id="UP000008743">
    <property type="component" value="Unassembled WGS sequence"/>
</dbReference>
<dbReference type="STRING" id="595528.A0A0D2UM37"/>
<feature type="compositionally biased region" description="Basic and acidic residues" evidence="1">
    <location>
        <begin position="1"/>
        <end position="14"/>
    </location>
</feature>
<evidence type="ECO:0000259" key="2">
    <source>
        <dbReference type="Pfam" id="PF23774"/>
    </source>
</evidence>
<protein>
    <recommendedName>
        <fullName evidence="2">Gem-associated protein 5 TPR domain-containing protein</fullName>
    </recommendedName>
</protein>
<dbReference type="AlphaFoldDB" id="A0A0D2UM37"/>
<feature type="region of interest" description="Disordered" evidence="1">
    <location>
        <begin position="1"/>
        <end position="29"/>
    </location>
</feature>
<feature type="compositionally biased region" description="Polar residues" evidence="1">
    <location>
        <begin position="44"/>
        <end position="63"/>
    </location>
</feature>
<sequence>MDPAPDPRHDEAVKSPRATPSAEAHAAAVASLLEQRDSQVASVSTTAQTLTDGVSAATSSGVTIPTDPSPTSSDGTLPSKPKPAKKKQTKHPTSVLQLDRGHGETIASIRANAVQLAHTLFASASSTHQPLPITAIDPSETSLPPLAAVAAEPVPAVAAATAVDHRHALFLGKREMFDLLDAEEHRHTEEQHIQQLVQLHVWRGEYATAIQIAQDAGQLDASLIALSPLAGLDIWRKATIAYAQKLAQQGETVQAALHFLAVDQPLDAIECYSRGKMFREALALARMRLNPLQQQSVSRKIHLSWATLLEVEGNFEQAAKCHLALGAYRYAAQLLARRGDVPALDAAIDICTTAAIDSTPFIEKLAQLHEAAGNTSHAVRVLKSSAVQHRIYPLLANLARKDIHPASATGQVATEFEQLLVQHDVGADAHVAAALVSLQAEHTTHKSLDTSVELAIVLMQLHAGHHELAASSFIAAVSKAFQRAEALTSDGALSSQVTALALAVNWPDYHRFLSPDSIRDMSLLQGILALGLADPTSSDLPIESLHTVTSACFSDVGIIATTLEKIDGLVQKSWTQVSLRQRIQAAASASKPAASSSGSACTAQEIDSFRATNLPAWRARLTDLVQPVFAAGIASTFTEARRAVLEAFVCETRQLLDLPPVQTSLSNLTYLHDELQLVLQPLRLLSPVSKIQPTALLPVATSVVFRFASFPEVSKTEEPLQRQSQALFRMFQLLQ</sequence>
<dbReference type="InterPro" id="IPR056421">
    <property type="entry name" value="TPR_GEMI5"/>
</dbReference>
<dbReference type="PANTHER" id="PTHR46362">
    <property type="entry name" value="GEM-ASSOCIATED PROTEIN 5"/>
    <property type="match status" value="1"/>
</dbReference>
<evidence type="ECO:0000313" key="3">
    <source>
        <dbReference type="EMBL" id="KJE96126.1"/>
    </source>
</evidence>
<keyword evidence="4" id="KW-1185">Reference proteome</keyword>
<feature type="domain" description="Gem-associated protein 5 TPR" evidence="2">
    <location>
        <begin position="169"/>
        <end position="354"/>
    </location>
</feature>
<proteinExistence type="predicted"/>
<dbReference type="OrthoDB" id="7326421at2759"/>
<dbReference type="Pfam" id="PF23774">
    <property type="entry name" value="TPR_GEMI5"/>
    <property type="match status" value="1"/>
</dbReference>
<dbReference type="GO" id="GO:0003730">
    <property type="term" value="F:mRNA 3'-UTR binding"/>
    <property type="evidence" value="ECO:0007669"/>
    <property type="project" value="TreeGrafter"/>
</dbReference>
<dbReference type="eggNOG" id="ENOG502QPYZ">
    <property type="taxonomic scope" value="Eukaryota"/>
</dbReference>
<feature type="compositionally biased region" description="Low complexity" evidence="1">
    <location>
        <begin position="18"/>
        <end position="29"/>
    </location>
</feature>
<gene>
    <name evidence="3" type="ORF">CAOG_006494</name>
</gene>
<dbReference type="InterPro" id="IPR052640">
    <property type="entry name" value="Gemin-5"/>
</dbReference>
<name>A0A0D2UM37_CAPO3</name>
<dbReference type="GO" id="GO:0000387">
    <property type="term" value="P:spliceosomal snRNP assembly"/>
    <property type="evidence" value="ECO:0007669"/>
    <property type="project" value="TreeGrafter"/>
</dbReference>
<feature type="region of interest" description="Disordered" evidence="1">
    <location>
        <begin position="44"/>
        <end position="95"/>
    </location>
</feature>
<dbReference type="GO" id="GO:0032797">
    <property type="term" value="C:SMN complex"/>
    <property type="evidence" value="ECO:0007669"/>
    <property type="project" value="TreeGrafter"/>
</dbReference>
<evidence type="ECO:0000256" key="1">
    <source>
        <dbReference type="SAM" id="MobiDB-lite"/>
    </source>
</evidence>